<dbReference type="RefSeq" id="WP_070201197.1">
    <property type="nucleotide sequence ID" value="NZ_LJGZ01000027.1"/>
</dbReference>
<dbReference type="AlphaFoldDB" id="A0A1E7LVG2"/>
<dbReference type="PATRIC" id="fig|518642.7.peg.5358"/>
<protein>
    <submittedName>
        <fullName evidence="1">Uncharacterized protein</fullName>
    </submittedName>
</protein>
<sequence length="223" mass="24408">MNSILSHPALPTAIIDLLGHDWEFTQHAPSTTTASIRHYDGKHPDFLITEAPHGRLTIRTGTSKPLAVLQLTSPDQDADQVAAEVVDALHGSLRAVPDALTEQLPFETLLAIYDTASRLLNEHNQQALPRHVERTIRAALDEQTLTAHGAPVSAAFDTTEQDNGYVWLADETRVVLADGTQRTVCLGWEGRCRSFLVDHALEHEVGDDDVLTVTFNPPGLCID</sequence>
<name>A0A1E7LVG2_9ACTN</name>
<evidence type="ECO:0000313" key="1">
    <source>
        <dbReference type="EMBL" id="OEV20220.1"/>
    </source>
</evidence>
<dbReference type="EMBL" id="LJGZ01000027">
    <property type="protein sequence ID" value="OEV20220.1"/>
    <property type="molecule type" value="Genomic_DNA"/>
</dbReference>
<reference evidence="1 2" key="1">
    <citation type="journal article" date="2016" name="Front. Microbiol.">
        <title>Comparative Genomics Analysis of Streptomyces Species Reveals Their Adaptation to the Marine Environment and Their Diversity at the Genomic Level.</title>
        <authorList>
            <person name="Tian X."/>
            <person name="Zhang Z."/>
            <person name="Yang T."/>
            <person name="Chen M."/>
            <person name="Li J."/>
            <person name="Chen F."/>
            <person name="Yang J."/>
            <person name="Li W."/>
            <person name="Zhang B."/>
            <person name="Zhang Z."/>
            <person name="Wu J."/>
            <person name="Zhang C."/>
            <person name="Long L."/>
            <person name="Xiao J."/>
        </authorList>
    </citation>
    <scope>NUCLEOTIDE SEQUENCE [LARGE SCALE GENOMIC DNA]</scope>
    <source>
        <strain evidence="1 2">SCSIO M10372</strain>
    </source>
</reference>
<accession>A0A1E7LVG2</accession>
<comment type="caution">
    <text evidence="1">The sequence shown here is derived from an EMBL/GenBank/DDBJ whole genome shotgun (WGS) entry which is preliminary data.</text>
</comment>
<proteinExistence type="predicted"/>
<gene>
    <name evidence="1" type="ORF">AN221_13545</name>
</gene>
<dbReference type="OrthoDB" id="9919058at2"/>
<dbReference type="Proteomes" id="UP000175971">
    <property type="component" value="Unassembled WGS sequence"/>
</dbReference>
<evidence type="ECO:0000313" key="2">
    <source>
        <dbReference type="Proteomes" id="UP000175971"/>
    </source>
</evidence>
<organism evidence="1 2">
    <name type="scientific">Streptomyces nanshensis</name>
    <dbReference type="NCBI Taxonomy" id="518642"/>
    <lineage>
        <taxon>Bacteria</taxon>
        <taxon>Bacillati</taxon>
        <taxon>Actinomycetota</taxon>
        <taxon>Actinomycetes</taxon>
        <taxon>Kitasatosporales</taxon>
        <taxon>Streptomycetaceae</taxon>
        <taxon>Streptomyces</taxon>
    </lineage>
</organism>
<keyword evidence="2" id="KW-1185">Reference proteome</keyword>